<feature type="signal peptide" evidence="2">
    <location>
        <begin position="1"/>
        <end position="25"/>
    </location>
</feature>
<proteinExistence type="predicted"/>
<evidence type="ECO:0000256" key="2">
    <source>
        <dbReference type="SAM" id="SignalP"/>
    </source>
</evidence>
<sequence length="341" mass="37177">MKFPKNALVAILAVTSLAVSAVSYAKVKLTLADHATLSHYLSAEGTVYFMERAKELSNGELEWDHYPAQQLVKAGGVLEAVERGRIDAGLLITQYNSDRLPLNGVGGLPGMIEKTTDGSQAYWSLVKEEESSLRKEFTKHGIMPLGVFLLPPYQILLAKDPLQSVSDLRGLKVKTAGGAPNITMSNLGAVPVQLSAPDLYLAIERGTVDGTLFSLLSGLGYNLEEIIKSATSNANFSSLPLALIINKEKFDSLPSNIQQALVQAGEDTIRHITQWMDKEEIEAAEKFKAAGVEVYELAPEMQEEIAKSFEVARQDWVDRLSGRGLDPESVLDSFERAAQGR</sequence>
<dbReference type="PANTHER" id="PTHR33376:SF15">
    <property type="entry name" value="BLL6794 PROTEIN"/>
    <property type="match status" value="1"/>
</dbReference>
<gene>
    <name evidence="3" type="primary">dctP</name>
    <name evidence="3" type="ORF">ACFQQA_17555</name>
</gene>
<organism evidence="3 4">
    <name type="scientific">Marinobacter aromaticivorans</name>
    <dbReference type="NCBI Taxonomy" id="1494078"/>
    <lineage>
        <taxon>Bacteria</taxon>
        <taxon>Pseudomonadati</taxon>
        <taxon>Pseudomonadota</taxon>
        <taxon>Gammaproteobacteria</taxon>
        <taxon>Pseudomonadales</taxon>
        <taxon>Marinobacteraceae</taxon>
        <taxon>Marinobacter</taxon>
    </lineage>
</organism>
<dbReference type="EMBL" id="JBHTBD010000013">
    <property type="protein sequence ID" value="MFC7296529.1"/>
    <property type="molecule type" value="Genomic_DNA"/>
</dbReference>
<evidence type="ECO:0000256" key="1">
    <source>
        <dbReference type="ARBA" id="ARBA00022729"/>
    </source>
</evidence>
<dbReference type="PANTHER" id="PTHR33376">
    <property type="match status" value="1"/>
</dbReference>
<dbReference type="Gene3D" id="3.40.190.170">
    <property type="entry name" value="Bacterial extracellular solute-binding protein, family 7"/>
    <property type="match status" value="1"/>
</dbReference>
<reference evidence="4" key="1">
    <citation type="journal article" date="2019" name="Int. J. Syst. Evol. Microbiol.">
        <title>The Global Catalogue of Microorganisms (GCM) 10K type strain sequencing project: providing services to taxonomists for standard genome sequencing and annotation.</title>
        <authorList>
            <consortium name="The Broad Institute Genomics Platform"/>
            <consortium name="The Broad Institute Genome Sequencing Center for Infectious Disease"/>
            <person name="Wu L."/>
            <person name="Ma J."/>
        </authorList>
    </citation>
    <scope>NUCLEOTIDE SEQUENCE [LARGE SCALE GENOMIC DNA]</scope>
    <source>
        <strain evidence="4">CCUG 60559</strain>
    </source>
</reference>
<dbReference type="NCBIfam" id="NF037995">
    <property type="entry name" value="TRAP_S1"/>
    <property type="match status" value="1"/>
</dbReference>
<dbReference type="SUPFAM" id="SSF53850">
    <property type="entry name" value="Periplasmic binding protein-like II"/>
    <property type="match status" value="1"/>
</dbReference>
<evidence type="ECO:0000313" key="4">
    <source>
        <dbReference type="Proteomes" id="UP001596506"/>
    </source>
</evidence>
<dbReference type="RefSeq" id="WP_100690125.1">
    <property type="nucleotide sequence ID" value="NZ_JBHTBD010000013.1"/>
</dbReference>
<keyword evidence="1 2" id="KW-0732">Signal</keyword>
<accession>A0ABW2J057</accession>
<dbReference type="InterPro" id="IPR038404">
    <property type="entry name" value="TRAP_DctP_sf"/>
</dbReference>
<evidence type="ECO:0000313" key="3">
    <source>
        <dbReference type="EMBL" id="MFC7296529.1"/>
    </source>
</evidence>
<comment type="caution">
    <text evidence="3">The sequence shown here is derived from an EMBL/GenBank/DDBJ whole genome shotgun (WGS) entry which is preliminary data.</text>
</comment>
<protein>
    <submittedName>
        <fullName evidence="3">TRAP transporter substrate-binding protein DctP</fullName>
    </submittedName>
</protein>
<name>A0ABW2J057_9GAMM</name>
<dbReference type="Pfam" id="PF03480">
    <property type="entry name" value="DctP"/>
    <property type="match status" value="1"/>
</dbReference>
<feature type="chain" id="PRO_5046753884" evidence="2">
    <location>
        <begin position="26"/>
        <end position="341"/>
    </location>
</feature>
<keyword evidence="4" id="KW-1185">Reference proteome</keyword>
<dbReference type="InterPro" id="IPR018389">
    <property type="entry name" value="DctP_fam"/>
</dbReference>
<dbReference type="Proteomes" id="UP001596506">
    <property type="component" value="Unassembled WGS sequence"/>
</dbReference>
<dbReference type="CDD" id="cd13601">
    <property type="entry name" value="PBP2_TRAP_DctP1_3_4_like"/>
    <property type="match status" value="1"/>
</dbReference>